<evidence type="ECO:0000313" key="11">
    <source>
        <dbReference type="EMBL" id="SJN13233.1"/>
    </source>
</evidence>
<dbReference type="InterPro" id="IPR015421">
    <property type="entry name" value="PyrdxlP-dep_Trfase_major"/>
</dbReference>
<evidence type="ECO:0000256" key="5">
    <source>
        <dbReference type="ARBA" id="ARBA00022576"/>
    </source>
</evidence>
<feature type="domain" description="Aminotransferase class I/classII large" evidence="10">
    <location>
        <begin position="46"/>
        <end position="370"/>
    </location>
</feature>
<comment type="similarity">
    <text evidence="3 9">Belongs to the class-II pyridoxal-phosphate-dependent aminotransferase family. Histidinol-phosphate aminotransferase subfamily.</text>
</comment>
<dbReference type="PROSITE" id="PS00599">
    <property type="entry name" value="AA_TRANSFER_CLASS_2"/>
    <property type="match status" value="1"/>
</dbReference>
<evidence type="ECO:0000256" key="3">
    <source>
        <dbReference type="ARBA" id="ARBA00007970"/>
    </source>
</evidence>
<keyword evidence="6 9" id="KW-0808">Transferase</keyword>
<dbReference type="EC" id="2.6.1.9" evidence="9"/>
<dbReference type="InterPro" id="IPR015424">
    <property type="entry name" value="PyrdxlP-dep_Trfase"/>
</dbReference>
<comment type="caution">
    <text evidence="11">The sequence shown here is derived from an EMBL/GenBank/DDBJ whole genome shotgun (WGS) entry which is preliminary data.</text>
</comment>
<dbReference type="HAMAP" id="MF_01023">
    <property type="entry name" value="HisC_aminotrans_2"/>
    <property type="match status" value="1"/>
</dbReference>
<keyword evidence="7 9" id="KW-0663">Pyridoxal phosphate</keyword>
<keyword evidence="9" id="KW-0028">Amino-acid biosynthesis</keyword>
<dbReference type="CDD" id="cd00609">
    <property type="entry name" value="AAT_like"/>
    <property type="match status" value="1"/>
</dbReference>
<dbReference type="EMBL" id="FUKM01000038">
    <property type="protein sequence ID" value="SJN13233.1"/>
    <property type="molecule type" value="Genomic_DNA"/>
</dbReference>
<proteinExistence type="inferred from homology"/>
<reference evidence="11 12" key="1">
    <citation type="submission" date="2017-02" db="EMBL/GenBank/DDBJ databases">
        <authorList>
            <person name="Dridi B."/>
        </authorList>
    </citation>
    <scope>NUCLEOTIDE SEQUENCE [LARGE SCALE GENOMIC DNA]</scope>
    <source>
        <strain evidence="11 12">JB380</strain>
    </source>
</reference>
<comment type="subunit">
    <text evidence="4 9">Homodimer.</text>
</comment>
<dbReference type="Pfam" id="PF00155">
    <property type="entry name" value="Aminotran_1_2"/>
    <property type="match status" value="1"/>
</dbReference>
<evidence type="ECO:0000256" key="4">
    <source>
        <dbReference type="ARBA" id="ARBA00011738"/>
    </source>
</evidence>
<sequence length="375" mass="41236">MLALKRASSDHGLLCKDNQVTLMSQYWSPAVKALTPYIPGEQPRERIIKLNTNENPYPPAPGVGQALRDYATDHLRLYPDPTSAALRAKLAETYGVENQQVFVGNGSDEVLALAFQAFFCHGAPLDAPSITYSFYPVYANLYNVELRTHPLNEQWEVDLEALGTASARSGVIFANPNAPTGHAHSLEDIETLLKRVMDRVVLVDEAYVDFGAESAIGLIDRYPNLLVTGTFSKSRSLAGLRLGYAVGSAELIDGLHRVKDSFNSYPVDSLASLVGIAALDDKAHFNASRERVVTTRERTRQRLEALGFEVLPSKANFVLAQHPEHAGAQLFAGLRERGVLVRHFNTQELNNFLRITIGTDDEMDSLIEALEAICG</sequence>
<comment type="cofactor">
    <cofactor evidence="1 9">
        <name>pyridoxal 5'-phosphate</name>
        <dbReference type="ChEBI" id="CHEBI:597326"/>
    </cofactor>
</comment>
<dbReference type="InterPro" id="IPR005861">
    <property type="entry name" value="HisP_aminotrans"/>
</dbReference>
<dbReference type="PANTHER" id="PTHR43643">
    <property type="entry name" value="HISTIDINOL-PHOSPHATE AMINOTRANSFERASE 2"/>
    <property type="match status" value="1"/>
</dbReference>
<keyword evidence="9" id="KW-0368">Histidine biosynthesis</keyword>
<comment type="catalytic activity">
    <reaction evidence="8 9">
        <text>L-histidinol phosphate + 2-oxoglutarate = 3-(imidazol-4-yl)-2-oxopropyl phosphate + L-glutamate</text>
        <dbReference type="Rhea" id="RHEA:23744"/>
        <dbReference type="ChEBI" id="CHEBI:16810"/>
        <dbReference type="ChEBI" id="CHEBI:29985"/>
        <dbReference type="ChEBI" id="CHEBI:57766"/>
        <dbReference type="ChEBI" id="CHEBI:57980"/>
        <dbReference type="EC" id="2.6.1.9"/>
    </reaction>
</comment>
<dbReference type="AlphaFoldDB" id="A0A1R4I1K4"/>
<dbReference type="InterPro" id="IPR050106">
    <property type="entry name" value="HistidinolP_aminotransfase"/>
</dbReference>
<dbReference type="Proteomes" id="UP000196331">
    <property type="component" value="Unassembled WGS sequence"/>
</dbReference>
<dbReference type="GO" id="GO:0004400">
    <property type="term" value="F:histidinol-phosphate transaminase activity"/>
    <property type="evidence" value="ECO:0007669"/>
    <property type="project" value="UniProtKB-UniRule"/>
</dbReference>
<protein>
    <recommendedName>
        <fullName evidence="9">Histidinol-phosphate aminotransferase</fullName>
        <ecNumber evidence="9">2.6.1.9</ecNumber>
    </recommendedName>
    <alternativeName>
        <fullName evidence="9">Imidazole acetol-phosphate transaminase</fullName>
    </alternativeName>
</protein>
<gene>
    <name evidence="9" type="primary">hisC</name>
    <name evidence="11" type="ORF">CZ787_09785</name>
</gene>
<dbReference type="InterPro" id="IPR004839">
    <property type="entry name" value="Aminotransferase_I/II_large"/>
</dbReference>
<dbReference type="InterPro" id="IPR001917">
    <property type="entry name" value="Aminotrans_II_pyridoxalP_BS"/>
</dbReference>
<evidence type="ECO:0000259" key="10">
    <source>
        <dbReference type="Pfam" id="PF00155"/>
    </source>
</evidence>
<keyword evidence="5 9" id="KW-0032">Aminotransferase</keyword>
<dbReference type="GO" id="GO:0030170">
    <property type="term" value="F:pyridoxal phosphate binding"/>
    <property type="evidence" value="ECO:0007669"/>
    <property type="project" value="InterPro"/>
</dbReference>
<accession>A0A1R4I1K4</accession>
<dbReference type="Gene3D" id="3.40.640.10">
    <property type="entry name" value="Type I PLP-dependent aspartate aminotransferase-like (Major domain)"/>
    <property type="match status" value="1"/>
</dbReference>
<organism evidence="11 12">
    <name type="scientific">Halomonas citrativorans</name>
    <dbReference type="NCBI Taxonomy" id="2742612"/>
    <lineage>
        <taxon>Bacteria</taxon>
        <taxon>Pseudomonadati</taxon>
        <taxon>Pseudomonadota</taxon>
        <taxon>Gammaproteobacteria</taxon>
        <taxon>Oceanospirillales</taxon>
        <taxon>Halomonadaceae</taxon>
        <taxon>Halomonas</taxon>
    </lineage>
</organism>
<comment type="pathway">
    <text evidence="2 9">Amino-acid biosynthesis; L-histidine biosynthesis; L-histidine from 5-phospho-alpha-D-ribose 1-diphosphate: step 7/9.</text>
</comment>
<evidence type="ECO:0000256" key="1">
    <source>
        <dbReference type="ARBA" id="ARBA00001933"/>
    </source>
</evidence>
<evidence type="ECO:0000256" key="2">
    <source>
        <dbReference type="ARBA" id="ARBA00005011"/>
    </source>
</evidence>
<name>A0A1R4I1K4_9GAMM</name>
<dbReference type="InterPro" id="IPR015422">
    <property type="entry name" value="PyrdxlP-dep_Trfase_small"/>
</dbReference>
<dbReference type="SUPFAM" id="SSF53383">
    <property type="entry name" value="PLP-dependent transferases"/>
    <property type="match status" value="1"/>
</dbReference>
<evidence type="ECO:0000256" key="9">
    <source>
        <dbReference type="HAMAP-Rule" id="MF_01023"/>
    </source>
</evidence>
<feature type="modified residue" description="N6-(pyridoxal phosphate)lysine" evidence="9">
    <location>
        <position position="233"/>
    </location>
</feature>
<evidence type="ECO:0000313" key="12">
    <source>
        <dbReference type="Proteomes" id="UP000196331"/>
    </source>
</evidence>
<dbReference type="Gene3D" id="3.90.1150.10">
    <property type="entry name" value="Aspartate Aminotransferase, domain 1"/>
    <property type="match status" value="1"/>
</dbReference>
<evidence type="ECO:0000256" key="6">
    <source>
        <dbReference type="ARBA" id="ARBA00022679"/>
    </source>
</evidence>
<evidence type="ECO:0000256" key="7">
    <source>
        <dbReference type="ARBA" id="ARBA00022898"/>
    </source>
</evidence>
<dbReference type="PANTHER" id="PTHR43643:SF3">
    <property type="entry name" value="HISTIDINOL-PHOSPHATE AMINOTRANSFERASE"/>
    <property type="match status" value="1"/>
</dbReference>
<dbReference type="NCBIfam" id="TIGR01141">
    <property type="entry name" value="hisC"/>
    <property type="match status" value="1"/>
</dbReference>
<evidence type="ECO:0000256" key="8">
    <source>
        <dbReference type="ARBA" id="ARBA00047481"/>
    </source>
</evidence>
<dbReference type="UniPathway" id="UPA00031">
    <property type="reaction ID" value="UER00012"/>
</dbReference>
<dbReference type="GO" id="GO:0000105">
    <property type="term" value="P:L-histidine biosynthetic process"/>
    <property type="evidence" value="ECO:0007669"/>
    <property type="project" value="UniProtKB-UniRule"/>
</dbReference>